<comment type="caution">
    <text evidence="12">The sequence shown here is derived from an EMBL/GenBank/DDBJ whole genome shotgun (WGS) entry which is preliminary data.</text>
</comment>
<keyword evidence="13" id="KW-1185">Reference proteome</keyword>
<keyword evidence="6 10" id="KW-0812">Transmembrane</keyword>
<reference evidence="12 13" key="1">
    <citation type="submission" date="2018-06" db="EMBL/GenBank/DDBJ databases">
        <title>Genomic Encyclopedia of Type Strains, Phase III (KMG-III): the genomes of soil and plant-associated and newly described type strains.</title>
        <authorList>
            <person name="Whitman W."/>
        </authorList>
    </citation>
    <scope>NUCLEOTIDE SEQUENCE [LARGE SCALE GENOMIC DNA]</scope>
    <source>
        <strain evidence="12 13">JA737</strain>
    </source>
</reference>
<dbReference type="Pfam" id="PF02518">
    <property type="entry name" value="HATPase_c"/>
    <property type="match status" value="1"/>
</dbReference>
<gene>
    <name evidence="12" type="ORF">C8J30_1185</name>
</gene>
<evidence type="ECO:0000256" key="1">
    <source>
        <dbReference type="ARBA" id="ARBA00000085"/>
    </source>
</evidence>
<keyword evidence="9 10" id="KW-0472">Membrane</keyword>
<feature type="transmembrane region" description="Helical" evidence="10">
    <location>
        <begin position="168"/>
        <end position="191"/>
    </location>
</feature>
<evidence type="ECO:0000256" key="2">
    <source>
        <dbReference type="ARBA" id="ARBA00004370"/>
    </source>
</evidence>
<evidence type="ECO:0000256" key="3">
    <source>
        <dbReference type="ARBA" id="ARBA00012438"/>
    </source>
</evidence>
<dbReference type="PANTHER" id="PTHR45436">
    <property type="entry name" value="SENSOR HISTIDINE KINASE YKOH"/>
    <property type="match status" value="1"/>
</dbReference>
<dbReference type="InterPro" id="IPR036890">
    <property type="entry name" value="HATPase_C_sf"/>
</dbReference>
<evidence type="ECO:0000313" key="13">
    <source>
        <dbReference type="Proteomes" id="UP000247727"/>
    </source>
</evidence>
<comment type="subcellular location">
    <subcellularLocation>
        <location evidence="2">Membrane</location>
    </subcellularLocation>
</comment>
<proteinExistence type="predicted"/>
<dbReference type="EC" id="2.7.13.3" evidence="3"/>
<dbReference type="InterPro" id="IPR005467">
    <property type="entry name" value="His_kinase_dom"/>
</dbReference>
<dbReference type="GO" id="GO:0005886">
    <property type="term" value="C:plasma membrane"/>
    <property type="evidence" value="ECO:0007669"/>
    <property type="project" value="TreeGrafter"/>
</dbReference>
<dbReference type="SMART" id="SM00387">
    <property type="entry name" value="HATPase_c"/>
    <property type="match status" value="1"/>
</dbReference>
<evidence type="ECO:0000256" key="6">
    <source>
        <dbReference type="ARBA" id="ARBA00022692"/>
    </source>
</evidence>
<dbReference type="PROSITE" id="PS50109">
    <property type="entry name" value="HIS_KIN"/>
    <property type="match status" value="1"/>
</dbReference>
<keyword evidence="5" id="KW-0808">Transferase</keyword>
<evidence type="ECO:0000259" key="11">
    <source>
        <dbReference type="PROSITE" id="PS50109"/>
    </source>
</evidence>
<evidence type="ECO:0000256" key="10">
    <source>
        <dbReference type="SAM" id="Phobius"/>
    </source>
</evidence>
<feature type="domain" description="Histidine kinase" evidence="11">
    <location>
        <begin position="247"/>
        <end position="447"/>
    </location>
</feature>
<evidence type="ECO:0000256" key="5">
    <source>
        <dbReference type="ARBA" id="ARBA00022679"/>
    </source>
</evidence>
<keyword evidence="7 12" id="KW-0418">Kinase</keyword>
<dbReference type="InterPro" id="IPR004358">
    <property type="entry name" value="Sig_transdc_His_kin-like_C"/>
</dbReference>
<dbReference type="EMBL" id="QJTK01000018">
    <property type="protein sequence ID" value="PYF07406.1"/>
    <property type="molecule type" value="Genomic_DNA"/>
</dbReference>
<dbReference type="GO" id="GO:0000160">
    <property type="term" value="P:phosphorelay signal transduction system"/>
    <property type="evidence" value="ECO:0007669"/>
    <property type="project" value="TreeGrafter"/>
</dbReference>
<dbReference type="AlphaFoldDB" id="A0A318TRC7"/>
<keyword evidence="8 10" id="KW-1133">Transmembrane helix</keyword>
<sequence>MRRLSLRLRLVVAGAAAVTLTIATASFGLAALFSAHVERRAVAELSVQLDQVLAGIERDGDGKLILSTTPADPRFQRPYGGLYWQISAEGRLMRSRSLWDVEIPLPPDDLKDGAEHIHALPGPANTALLVVERSVTLPARLGAASMRAAVAMDRAELTQARSDFLRDLAPWSAGLAFVLVMAGWGQIAVGLRPLSDIRARIAALRAGRARRLGEELPREPLPLAAEVDALLDARETELARARTRAGDLAHGLKTPLQALLGEAGRLRAAGRPEAAAIEEIASAMRAHVERELARTRVAMKGPQARADVAQVVAGLIRVIRRTETGAARDWVTEIAPGLVLAAEPEDLAEALGALVENAARHARTRVLVRAKPSAEGTRISVIDDGPGIPPDRIATLIERGTRADLLGPGTGLGLAIAHDIAEALGGQLTLHPADPGLEARLTLPAAP</sequence>
<accession>A0A318TRC7</accession>
<keyword evidence="4" id="KW-0597">Phosphoprotein</keyword>
<evidence type="ECO:0000313" key="12">
    <source>
        <dbReference type="EMBL" id="PYF07406.1"/>
    </source>
</evidence>
<dbReference type="PANTHER" id="PTHR45436:SF5">
    <property type="entry name" value="SENSOR HISTIDINE KINASE TRCS"/>
    <property type="match status" value="1"/>
</dbReference>
<dbReference type="InterPro" id="IPR050428">
    <property type="entry name" value="TCS_sensor_his_kinase"/>
</dbReference>
<evidence type="ECO:0000256" key="4">
    <source>
        <dbReference type="ARBA" id="ARBA00022553"/>
    </source>
</evidence>
<dbReference type="RefSeq" id="WP_110806882.1">
    <property type="nucleotide sequence ID" value="NZ_QJTK01000018.1"/>
</dbReference>
<name>A0A318TRC7_9RHOB</name>
<dbReference type="InterPro" id="IPR003594">
    <property type="entry name" value="HATPase_dom"/>
</dbReference>
<organism evidence="12 13">
    <name type="scientific">Rhodobacter viridis</name>
    <dbReference type="NCBI Taxonomy" id="1054202"/>
    <lineage>
        <taxon>Bacteria</taxon>
        <taxon>Pseudomonadati</taxon>
        <taxon>Pseudomonadota</taxon>
        <taxon>Alphaproteobacteria</taxon>
        <taxon>Rhodobacterales</taxon>
        <taxon>Rhodobacter group</taxon>
        <taxon>Rhodobacter</taxon>
    </lineage>
</organism>
<evidence type="ECO:0000256" key="9">
    <source>
        <dbReference type="ARBA" id="ARBA00023136"/>
    </source>
</evidence>
<evidence type="ECO:0000256" key="8">
    <source>
        <dbReference type="ARBA" id="ARBA00022989"/>
    </source>
</evidence>
<dbReference type="Gene3D" id="3.30.565.10">
    <property type="entry name" value="Histidine kinase-like ATPase, C-terminal domain"/>
    <property type="match status" value="1"/>
</dbReference>
<protein>
    <recommendedName>
        <fullName evidence="3">histidine kinase</fullName>
        <ecNumber evidence="3">2.7.13.3</ecNumber>
    </recommendedName>
</protein>
<dbReference type="PRINTS" id="PR00344">
    <property type="entry name" value="BCTRLSENSOR"/>
</dbReference>
<dbReference type="OrthoDB" id="9804645at2"/>
<dbReference type="SUPFAM" id="SSF55874">
    <property type="entry name" value="ATPase domain of HSP90 chaperone/DNA topoisomerase II/histidine kinase"/>
    <property type="match status" value="1"/>
</dbReference>
<dbReference type="GO" id="GO:0004673">
    <property type="term" value="F:protein histidine kinase activity"/>
    <property type="evidence" value="ECO:0007669"/>
    <property type="project" value="UniProtKB-EC"/>
</dbReference>
<dbReference type="Proteomes" id="UP000247727">
    <property type="component" value="Unassembled WGS sequence"/>
</dbReference>
<evidence type="ECO:0000256" key="7">
    <source>
        <dbReference type="ARBA" id="ARBA00022777"/>
    </source>
</evidence>
<comment type="catalytic activity">
    <reaction evidence="1">
        <text>ATP + protein L-histidine = ADP + protein N-phospho-L-histidine.</text>
        <dbReference type="EC" id="2.7.13.3"/>
    </reaction>
</comment>